<dbReference type="AlphaFoldDB" id="A0AAQ1BU85"/>
<dbReference type="Proteomes" id="UP000289372">
    <property type="component" value="Unassembled WGS sequence"/>
</dbReference>
<protein>
    <submittedName>
        <fullName evidence="1">Transcriptional regulator</fullName>
    </submittedName>
</protein>
<evidence type="ECO:0000313" key="1">
    <source>
        <dbReference type="EMBL" id="RXD46640.1"/>
    </source>
</evidence>
<dbReference type="EMBL" id="PUUL01000214">
    <property type="protein sequence ID" value="RXD46640.1"/>
    <property type="molecule type" value="Genomic_DNA"/>
</dbReference>
<name>A0AAQ1BU85_XANPE</name>
<feature type="non-terminal residue" evidence="1">
    <location>
        <position position="71"/>
    </location>
</feature>
<gene>
    <name evidence="1" type="ORF">DB769_23455</name>
</gene>
<reference evidence="1 2" key="1">
    <citation type="submission" date="2018-02" db="EMBL/GenBank/DDBJ databases">
        <title>Characterization of Xanthomonas diversity in transplant houses and field plants.</title>
        <authorList>
            <person name="Abrahamian P."/>
            <person name="Timilsina S."/>
            <person name="Minsavage G.V."/>
            <person name="Goss E.M."/>
            <person name="Jones J.B."/>
            <person name="Vallad G.E."/>
        </authorList>
    </citation>
    <scope>NUCLEOTIDE SEQUENCE [LARGE SCALE GENOMIC DNA]</scope>
    <source>
        <strain evidence="1 2">GEV2132</strain>
    </source>
</reference>
<organism evidence="1 2">
    <name type="scientific">Xanthomonas perforans</name>
    <dbReference type="NCBI Taxonomy" id="442694"/>
    <lineage>
        <taxon>Bacteria</taxon>
        <taxon>Pseudomonadati</taxon>
        <taxon>Pseudomonadota</taxon>
        <taxon>Gammaproteobacteria</taxon>
        <taxon>Lysobacterales</taxon>
        <taxon>Lysobacteraceae</taxon>
        <taxon>Xanthomonas</taxon>
    </lineage>
</organism>
<proteinExistence type="predicted"/>
<sequence>MLKPVALLTPRPTPSRDPVNPDWLLAGKLEPALPPPSAVVRGALLAALDQAQARPLTLLLAPPGFGKTTLL</sequence>
<comment type="caution">
    <text evidence="1">The sequence shown here is derived from an EMBL/GenBank/DDBJ whole genome shotgun (WGS) entry which is preliminary data.</text>
</comment>
<accession>A0AAQ1BU85</accession>
<dbReference type="RefSeq" id="WP_128741021.1">
    <property type="nucleotide sequence ID" value="NZ_PUUL01000214.1"/>
</dbReference>
<evidence type="ECO:0000313" key="2">
    <source>
        <dbReference type="Proteomes" id="UP000289372"/>
    </source>
</evidence>